<gene>
    <name evidence="1" type="ORF">ENH87_12630</name>
</gene>
<reference evidence="1" key="1">
    <citation type="journal article" date="2020" name="mSystems">
        <title>Genome- and Community-Level Interaction Insights into Carbon Utilization and Element Cycling Functions of Hydrothermarchaeota in Hydrothermal Sediment.</title>
        <authorList>
            <person name="Zhou Z."/>
            <person name="Liu Y."/>
            <person name="Xu W."/>
            <person name="Pan J."/>
            <person name="Luo Z.H."/>
            <person name="Li M."/>
        </authorList>
    </citation>
    <scope>NUCLEOTIDE SEQUENCE [LARGE SCALE GENOMIC DNA]</scope>
    <source>
        <strain evidence="1">HyVt-345</strain>
    </source>
</reference>
<proteinExistence type="predicted"/>
<dbReference type="EMBL" id="DRGL01000044">
    <property type="protein sequence ID" value="HEA21746.1"/>
    <property type="molecule type" value="Genomic_DNA"/>
</dbReference>
<sequence length="230" mass="26034">MVSGLLKKWRGFRSGIPWPEKLVDLMVVILGISIAFGVDNCSRNLHNEGTRSQYLKSLLIDLSKNADGLKEAREGIVLEERLVDNLLELTNNDDLKDGLEIAELFSRIGSGKGNFEAQEYVFESLKSNGGLALLNDSINIKLNRLHSQYRAVDIQQENLKLILYEYAVPIFFNYDSRKQSLSDPDLYESATFNNILLALSGNIDVRRVNLGRTENYLSDVRSYIERTLAD</sequence>
<comment type="caution">
    <text evidence="1">The sequence shown here is derived from an EMBL/GenBank/DDBJ whole genome shotgun (WGS) entry which is preliminary data.</text>
</comment>
<organism evidence="1">
    <name type="scientific">Pricia antarctica</name>
    <dbReference type="NCBI Taxonomy" id="641691"/>
    <lineage>
        <taxon>Bacteria</taxon>
        <taxon>Pseudomonadati</taxon>
        <taxon>Bacteroidota</taxon>
        <taxon>Flavobacteriia</taxon>
        <taxon>Flavobacteriales</taxon>
        <taxon>Flavobacteriaceae</taxon>
        <taxon>Pricia</taxon>
    </lineage>
</organism>
<evidence type="ECO:0000313" key="1">
    <source>
        <dbReference type="EMBL" id="HEA21746.1"/>
    </source>
</evidence>
<name>A0A831QR32_9FLAO</name>
<protein>
    <submittedName>
        <fullName evidence="1">Uncharacterized protein</fullName>
    </submittedName>
</protein>
<dbReference type="Proteomes" id="UP000886191">
    <property type="component" value="Unassembled WGS sequence"/>
</dbReference>
<dbReference type="AlphaFoldDB" id="A0A831QR32"/>
<accession>A0A831QR32</accession>